<proteinExistence type="predicted"/>
<keyword evidence="2" id="KW-1185">Reference proteome</keyword>
<gene>
    <name evidence="1" type="ORF">BDM02DRAFT_3112158</name>
</gene>
<reference evidence="1" key="1">
    <citation type="submission" date="2019-10" db="EMBL/GenBank/DDBJ databases">
        <authorList>
            <consortium name="DOE Joint Genome Institute"/>
            <person name="Kuo A."/>
            <person name="Miyauchi S."/>
            <person name="Kiss E."/>
            <person name="Drula E."/>
            <person name="Kohler A."/>
            <person name="Sanchez-Garcia M."/>
            <person name="Andreopoulos B."/>
            <person name="Barry K.W."/>
            <person name="Bonito G."/>
            <person name="Buee M."/>
            <person name="Carver A."/>
            <person name="Chen C."/>
            <person name="Cichocki N."/>
            <person name="Clum A."/>
            <person name="Culley D."/>
            <person name="Crous P.W."/>
            <person name="Fauchery L."/>
            <person name="Girlanda M."/>
            <person name="Hayes R."/>
            <person name="Keri Z."/>
            <person name="Labutti K."/>
            <person name="Lipzen A."/>
            <person name="Lombard V."/>
            <person name="Magnuson J."/>
            <person name="Maillard F."/>
            <person name="Morin E."/>
            <person name="Murat C."/>
            <person name="Nolan M."/>
            <person name="Ohm R."/>
            <person name="Pangilinan J."/>
            <person name="Pereira M."/>
            <person name="Perotto S."/>
            <person name="Peter M."/>
            <person name="Riley R."/>
            <person name="Sitrit Y."/>
            <person name="Stielow B."/>
            <person name="Szollosi G."/>
            <person name="Zifcakova L."/>
            <person name="Stursova M."/>
            <person name="Spatafora J.W."/>
            <person name="Tedersoo L."/>
            <person name="Vaario L.-M."/>
            <person name="Yamada A."/>
            <person name="Yan M."/>
            <person name="Wang P."/>
            <person name="Xu J."/>
            <person name="Bruns T."/>
            <person name="Baldrian P."/>
            <person name="Vilgalys R."/>
            <person name="Henrissat B."/>
            <person name="Grigoriev I.V."/>
            <person name="Hibbett D."/>
            <person name="Nagy L.G."/>
            <person name="Martin F.M."/>
        </authorList>
    </citation>
    <scope>NUCLEOTIDE SEQUENCE</scope>
    <source>
        <strain evidence="1">P2</strain>
    </source>
</reference>
<evidence type="ECO:0000313" key="1">
    <source>
        <dbReference type="EMBL" id="KAF9650389.1"/>
    </source>
</evidence>
<protein>
    <submittedName>
        <fullName evidence="1">Uncharacterized protein</fullName>
    </submittedName>
</protein>
<name>A0ACB6ZLD0_THEGA</name>
<sequence>MKRTRKEAPENLGPDRFPTDTKTLKYMKVALKETLQLFPPSSYGLQGDEIWTWCCDASA</sequence>
<evidence type="ECO:0000313" key="2">
    <source>
        <dbReference type="Proteomes" id="UP000886501"/>
    </source>
</evidence>
<comment type="caution">
    <text evidence="1">The sequence shown here is derived from an EMBL/GenBank/DDBJ whole genome shotgun (WGS) entry which is preliminary data.</text>
</comment>
<feature type="non-terminal residue" evidence="1">
    <location>
        <position position="59"/>
    </location>
</feature>
<dbReference type="EMBL" id="MU117985">
    <property type="protein sequence ID" value="KAF9650389.1"/>
    <property type="molecule type" value="Genomic_DNA"/>
</dbReference>
<dbReference type="Proteomes" id="UP000886501">
    <property type="component" value="Unassembled WGS sequence"/>
</dbReference>
<accession>A0ACB6ZLD0</accession>
<reference evidence="1" key="2">
    <citation type="journal article" date="2020" name="Nat. Commun.">
        <title>Large-scale genome sequencing of mycorrhizal fungi provides insights into the early evolution of symbiotic traits.</title>
        <authorList>
            <person name="Miyauchi S."/>
            <person name="Kiss E."/>
            <person name="Kuo A."/>
            <person name="Drula E."/>
            <person name="Kohler A."/>
            <person name="Sanchez-Garcia M."/>
            <person name="Morin E."/>
            <person name="Andreopoulos B."/>
            <person name="Barry K.W."/>
            <person name="Bonito G."/>
            <person name="Buee M."/>
            <person name="Carver A."/>
            <person name="Chen C."/>
            <person name="Cichocki N."/>
            <person name="Clum A."/>
            <person name="Culley D."/>
            <person name="Crous P.W."/>
            <person name="Fauchery L."/>
            <person name="Girlanda M."/>
            <person name="Hayes R.D."/>
            <person name="Keri Z."/>
            <person name="LaButti K."/>
            <person name="Lipzen A."/>
            <person name="Lombard V."/>
            <person name="Magnuson J."/>
            <person name="Maillard F."/>
            <person name="Murat C."/>
            <person name="Nolan M."/>
            <person name="Ohm R.A."/>
            <person name="Pangilinan J."/>
            <person name="Pereira M.F."/>
            <person name="Perotto S."/>
            <person name="Peter M."/>
            <person name="Pfister S."/>
            <person name="Riley R."/>
            <person name="Sitrit Y."/>
            <person name="Stielow J.B."/>
            <person name="Szollosi G."/>
            <person name="Zifcakova L."/>
            <person name="Stursova M."/>
            <person name="Spatafora J.W."/>
            <person name="Tedersoo L."/>
            <person name="Vaario L.M."/>
            <person name="Yamada A."/>
            <person name="Yan M."/>
            <person name="Wang P."/>
            <person name="Xu J."/>
            <person name="Bruns T."/>
            <person name="Baldrian P."/>
            <person name="Vilgalys R."/>
            <person name="Dunand C."/>
            <person name="Henrissat B."/>
            <person name="Grigoriev I.V."/>
            <person name="Hibbett D."/>
            <person name="Nagy L.G."/>
            <person name="Martin F.M."/>
        </authorList>
    </citation>
    <scope>NUCLEOTIDE SEQUENCE</scope>
    <source>
        <strain evidence="1">P2</strain>
    </source>
</reference>
<organism evidence="1 2">
    <name type="scientific">Thelephora ganbajun</name>
    <name type="common">Ganba fungus</name>
    <dbReference type="NCBI Taxonomy" id="370292"/>
    <lineage>
        <taxon>Eukaryota</taxon>
        <taxon>Fungi</taxon>
        <taxon>Dikarya</taxon>
        <taxon>Basidiomycota</taxon>
        <taxon>Agaricomycotina</taxon>
        <taxon>Agaricomycetes</taxon>
        <taxon>Thelephorales</taxon>
        <taxon>Thelephoraceae</taxon>
        <taxon>Thelephora</taxon>
    </lineage>
</organism>